<keyword evidence="2" id="KW-1185">Reference proteome</keyword>
<accession>A0A4R0MWY2</accession>
<protein>
    <submittedName>
        <fullName evidence="1">Uncharacterized protein</fullName>
    </submittedName>
</protein>
<name>A0A4R0MWY2_9SPHI</name>
<proteinExistence type="predicted"/>
<dbReference type="OrthoDB" id="668305at2"/>
<dbReference type="RefSeq" id="WP_131552718.1">
    <property type="nucleotide sequence ID" value="NZ_SJSK01000002.1"/>
</dbReference>
<gene>
    <name evidence="1" type="ORF">EZ428_08485</name>
</gene>
<comment type="caution">
    <text evidence="1">The sequence shown here is derived from an EMBL/GenBank/DDBJ whole genome shotgun (WGS) entry which is preliminary data.</text>
</comment>
<sequence length="219" mass="24833">MGKKRKSKGKKVRYILVRSKAYGDHYRAVRGSYTEIFLADGMKESTAKQTTANLMAKIIFDAVNDLAPGFKDTVFWSKLLQKIRAQQKEGKLISYLPLEKMEMRPNYRTNKHGYFYIKPQYPGPNMVLDYTLYGPATDRAYLMSILRIATDETLLNAYPAEVLTAQLSGELQKGEVLLRFSELPANAQCLYVLKCEKLKDGKVVGTLARMGVAFLRKIG</sequence>
<evidence type="ECO:0000313" key="2">
    <source>
        <dbReference type="Proteomes" id="UP000292884"/>
    </source>
</evidence>
<dbReference type="Proteomes" id="UP000292884">
    <property type="component" value="Unassembled WGS sequence"/>
</dbReference>
<dbReference type="AlphaFoldDB" id="A0A4R0MWY2"/>
<reference evidence="1 2" key="1">
    <citation type="submission" date="2019-02" db="EMBL/GenBank/DDBJ databases">
        <title>Pedobacter sp. RP-1-13 sp. nov., isolated from Arctic soil.</title>
        <authorList>
            <person name="Dahal R.H."/>
        </authorList>
    </citation>
    <scope>NUCLEOTIDE SEQUENCE [LARGE SCALE GENOMIC DNA]</scope>
    <source>
        <strain evidence="1 2">RP-1-13</strain>
    </source>
</reference>
<organism evidence="1 2">
    <name type="scientific">Pedobacter frigiditerrae</name>
    <dbReference type="NCBI Taxonomy" id="2530452"/>
    <lineage>
        <taxon>Bacteria</taxon>
        <taxon>Pseudomonadati</taxon>
        <taxon>Bacteroidota</taxon>
        <taxon>Sphingobacteriia</taxon>
        <taxon>Sphingobacteriales</taxon>
        <taxon>Sphingobacteriaceae</taxon>
        <taxon>Pedobacter</taxon>
    </lineage>
</organism>
<dbReference type="EMBL" id="SJSK01000002">
    <property type="protein sequence ID" value="TCC91779.1"/>
    <property type="molecule type" value="Genomic_DNA"/>
</dbReference>
<evidence type="ECO:0000313" key="1">
    <source>
        <dbReference type="EMBL" id="TCC91779.1"/>
    </source>
</evidence>